<evidence type="ECO:0000256" key="1">
    <source>
        <dbReference type="RuleBase" id="RU000383"/>
    </source>
</evidence>
<protein>
    <recommendedName>
        <fullName evidence="3">Cyclin-like domain-containing protein</fullName>
    </recommendedName>
</protein>
<reference evidence="4 5" key="1">
    <citation type="submission" date="2014-04" db="EMBL/GenBank/DDBJ databases">
        <authorList>
            <consortium name="DOE Joint Genome Institute"/>
            <person name="Kuo A."/>
            <person name="Girlanda M."/>
            <person name="Perotto S."/>
            <person name="Kohler A."/>
            <person name="Nagy L.G."/>
            <person name="Floudas D."/>
            <person name="Copeland A."/>
            <person name="Barry K.W."/>
            <person name="Cichocki N."/>
            <person name="Veneault-Fourrey C."/>
            <person name="LaButti K."/>
            <person name="Lindquist E.A."/>
            <person name="Lipzen A."/>
            <person name="Lundell T."/>
            <person name="Morin E."/>
            <person name="Murat C."/>
            <person name="Sun H."/>
            <person name="Tunlid A."/>
            <person name="Henrissat B."/>
            <person name="Grigoriev I.V."/>
            <person name="Hibbett D.S."/>
            <person name="Martin F."/>
            <person name="Nordberg H.P."/>
            <person name="Cantor M.N."/>
            <person name="Hua S.X."/>
        </authorList>
    </citation>
    <scope>NUCLEOTIDE SEQUENCE [LARGE SCALE GENOMIC DNA]</scope>
    <source>
        <strain evidence="4 5">MUT 4182</strain>
    </source>
</reference>
<dbReference type="PANTHER" id="PTHR10026">
    <property type="entry name" value="CYCLIN"/>
    <property type="match status" value="1"/>
</dbReference>
<feature type="region of interest" description="Disordered" evidence="2">
    <location>
        <begin position="283"/>
        <end position="321"/>
    </location>
</feature>
<name>A0A0C3Q4I6_9AGAM</name>
<dbReference type="STRING" id="1051891.A0A0C3Q4I6"/>
<evidence type="ECO:0000313" key="4">
    <source>
        <dbReference type="EMBL" id="KIO23850.1"/>
    </source>
</evidence>
<dbReference type="HOGENOM" id="CLU_043176_0_0_1"/>
<proteinExistence type="inferred from homology"/>
<dbReference type="InterPro" id="IPR043198">
    <property type="entry name" value="Cyclin/Ssn8"/>
</dbReference>
<dbReference type="InterPro" id="IPR013763">
    <property type="entry name" value="Cyclin-like_dom"/>
</dbReference>
<feature type="compositionally biased region" description="Basic and acidic residues" evidence="2">
    <location>
        <begin position="341"/>
        <end position="351"/>
    </location>
</feature>
<dbReference type="EMBL" id="KN823074">
    <property type="protein sequence ID" value="KIO23850.1"/>
    <property type="molecule type" value="Genomic_DNA"/>
</dbReference>
<gene>
    <name evidence="4" type="ORF">M407DRAFT_26712</name>
</gene>
<feature type="domain" description="Cyclin-like" evidence="3">
    <location>
        <begin position="171"/>
        <end position="274"/>
    </location>
</feature>
<dbReference type="Gene3D" id="1.10.472.10">
    <property type="entry name" value="Cyclin-like"/>
    <property type="match status" value="2"/>
</dbReference>
<feature type="compositionally biased region" description="Gly residues" evidence="2">
    <location>
        <begin position="364"/>
        <end position="382"/>
    </location>
</feature>
<feature type="domain" description="Cyclin-like" evidence="3">
    <location>
        <begin position="51"/>
        <end position="158"/>
    </location>
</feature>
<dbReference type="GO" id="GO:0006357">
    <property type="term" value="P:regulation of transcription by RNA polymerase II"/>
    <property type="evidence" value="ECO:0007669"/>
    <property type="project" value="InterPro"/>
</dbReference>
<dbReference type="Pfam" id="PF00134">
    <property type="entry name" value="Cyclin_N"/>
    <property type="match status" value="1"/>
</dbReference>
<keyword evidence="1" id="KW-0195">Cyclin</keyword>
<dbReference type="SUPFAM" id="SSF47954">
    <property type="entry name" value="Cyclin-like"/>
    <property type="match status" value="2"/>
</dbReference>
<dbReference type="Proteomes" id="UP000054248">
    <property type="component" value="Unassembled WGS sequence"/>
</dbReference>
<evidence type="ECO:0000259" key="3">
    <source>
        <dbReference type="SMART" id="SM00385"/>
    </source>
</evidence>
<evidence type="ECO:0000256" key="2">
    <source>
        <dbReference type="SAM" id="MobiDB-lite"/>
    </source>
</evidence>
<comment type="similarity">
    <text evidence="1">Belongs to the cyclin family.</text>
</comment>
<keyword evidence="5" id="KW-1185">Reference proteome</keyword>
<reference evidence="5" key="2">
    <citation type="submission" date="2015-01" db="EMBL/GenBank/DDBJ databases">
        <title>Evolutionary Origins and Diversification of the Mycorrhizal Mutualists.</title>
        <authorList>
            <consortium name="DOE Joint Genome Institute"/>
            <consortium name="Mycorrhizal Genomics Consortium"/>
            <person name="Kohler A."/>
            <person name="Kuo A."/>
            <person name="Nagy L.G."/>
            <person name="Floudas D."/>
            <person name="Copeland A."/>
            <person name="Barry K.W."/>
            <person name="Cichocki N."/>
            <person name="Veneault-Fourrey C."/>
            <person name="LaButti K."/>
            <person name="Lindquist E.A."/>
            <person name="Lipzen A."/>
            <person name="Lundell T."/>
            <person name="Morin E."/>
            <person name="Murat C."/>
            <person name="Riley R."/>
            <person name="Ohm R."/>
            <person name="Sun H."/>
            <person name="Tunlid A."/>
            <person name="Henrissat B."/>
            <person name="Grigoriev I.V."/>
            <person name="Hibbett D.S."/>
            <person name="Martin F."/>
        </authorList>
    </citation>
    <scope>NUCLEOTIDE SEQUENCE [LARGE SCALE GENOMIC DNA]</scope>
    <source>
        <strain evidence="5">MUT 4182</strain>
    </source>
</reference>
<dbReference type="AlphaFoldDB" id="A0A0C3Q4I6"/>
<accession>A0A0C3Q4I6</accession>
<sequence>MLGLSELASTPAKTRYHQPYFTPLEVAYLTEKQRGKFSETQEEKARQQAMSLIDVVGTQMGFPRKTIATAQTLYNRFHLFFPMKDFSFYDVTMACMYVSTKLHDTLKKPRDILMVSYAVRFPELAAKIKVVGGEVDMDHNVVEADRKRIIAIERLVLEMICFNFNTRLSFSFVIKLGKALGATKELIKLAWHLAVDSHRTLVPLMYPPHTIALACIYLAALLTSFETPVLPAPEGSLNQTSHELAALLGQNGQWEPMYQAHVEDLEDIVHILIDLLQNMSSSFPSSVTASPNTPSSPSPYSYQPFNPNNLPQSSIPFSPSTSAASILSSSTSLTRLKIALKEREHEPRERMPLSQTDPTAGLTPGSGDGEGGSGGVGAGLGKNEGTVRFLFGPPGSGTPGLS</sequence>
<dbReference type="OrthoDB" id="25002at2759"/>
<evidence type="ECO:0000313" key="5">
    <source>
        <dbReference type="Proteomes" id="UP000054248"/>
    </source>
</evidence>
<dbReference type="InterPro" id="IPR006671">
    <property type="entry name" value="Cyclin_N"/>
</dbReference>
<feature type="region of interest" description="Disordered" evidence="2">
    <location>
        <begin position="341"/>
        <end position="402"/>
    </location>
</feature>
<feature type="compositionally biased region" description="Low complexity" evidence="2">
    <location>
        <begin position="283"/>
        <end position="309"/>
    </location>
</feature>
<dbReference type="InterPro" id="IPR036915">
    <property type="entry name" value="Cyclin-like_sf"/>
</dbReference>
<dbReference type="GO" id="GO:0016538">
    <property type="term" value="F:cyclin-dependent protein serine/threonine kinase regulator activity"/>
    <property type="evidence" value="ECO:0007669"/>
    <property type="project" value="InterPro"/>
</dbReference>
<dbReference type="SMART" id="SM00385">
    <property type="entry name" value="CYCLIN"/>
    <property type="match status" value="2"/>
</dbReference>
<dbReference type="CDD" id="cd20546">
    <property type="entry name" value="CYCLIN_SpCG1C_ScCTK2-like_rpt2"/>
    <property type="match status" value="1"/>
</dbReference>
<organism evidence="4 5">
    <name type="scientific">Tulasnella calospora MUT 4182</name>
    <dbReference type="NCBI Taxonomy" id="1051891"/>
    <lineage>
        <taxon>Eukaryota</taxon>
        <taxon>Fungi</taxon>
        <taxon>Dikarya</taxon>
        <taxon>Basidiomycota</taxon>
        <taxon>Agaricomycotina</taxon>
        <taxon>Agaricomycetes</taxon>
        <taxon>Cantharellales</taxon>
        <taxon>Tulasnellaceae</taxon>
        <taxon>Tulasnella</taxon>
    </lineage>
</organism>